<reference evidence="5" key="1">
    <citation type="journal article" date="2019" name="Int. J. Syst. Evol. Microbiol.">
        <title>The Global Catalogue of Microorganisms (GCM) 10K type strain sequencing project: providing services to taxonomists for standard genome sequencing and annotation.</title>
        <authorList>
            <consortium name="The Broad Institute Genomics Platform"/>
            <consortium name="The Broad Institute Genome Sequencing Center for Infectious Disease"/>
            <person name="Wu L."/>
            <person name="Ma J."/>
        </authorList>
    </citation>
    <scope>NUCLEOTIDE SEQUENCE [LARGE SCALE GENOMIC DNA]</scope>
    <source>
        <strain evidence="5">CGMCC 1.12295</strain>
    </source>
</reference>
<dbReference type="Pfam" id="PF00202">
    <property type="entry name" value="Aminotran_3"/>
    <property type="match status" value="1"/>
</dbReference>
<dbReference type="Proteomes" id="UP001597301">
    <property type="component" value="Unassembled WGS sequence"/>
</dbReference>
<dbReference type="InterPro" id="IPR005814">
    <property type="entry name" value="Aminotrans_3"/>
</dbReference>
<dbReference type="EMBL" id="JBHUEO010000032">
    <property type="protein sequence ID" value="MFD1707433.1"/>
    <property type="molecule type" value="Genomic_DNA"/>
</dbReference>
<keyword evidence="4" id="KW-0032">Aminotransferase</keyword>
<dbReference type="PANTHER" id="PTHR43094">
    <property type="entry name" value="AMINOTRANSFERASE"/>
    <property type="match status" value="1"/>
</dbReference>
<dbReference type="PROSITE" id="PS00600">
    <property type="entry name" value="AA_TRANSFER_CLASS_3"/>
    <property type="match status" value="1"/>
</dbReference>
<dbReference type="PANTHER" id="PTHR43094:SF1">
    <property type="entry name" value="AMINOTRANSFERASE CLASS-III"/>
    <property type="match status" value="1"/>
</dbReference>
<dbReference type="InterPro" id="IPR015421">
    <property type="entry name" value="PyrdxlP-dep_Trfase_major"/>
</dbReference>
<protein>
    <submittedName>
        <fullName evidence="4">Aspartate aminotransferase family protein</fullName>
    </submittedName>
</protein>
<dbReference type="GO" id="GO:0008483">
    <property type="term" value="F:transaminase activity"/>
    <property type="evidence" value="ECO:0007669"/>
    <property type="project" value="UniProtKB-KW"/>
</dbReference>
<sequence>MERVKSYSEKDRKYHLHPTTPLKANFEQGPTVFMERGEGIYLYDFEGKKYIDGLASLWNVNIGHGRKEIAEVAKEQIEKLAYSHSFNRFSHDKVVQLAEKVASIAPGDLNVCQFTSGGSESNESAFKLVRHYFQLKGMPAKNKILSRYRGYHGVSLGATGATGIPAFRQMAGPPMVEGFIHAKAPYCYRCESCQPECNGECAIDSILNVIREEGPETIAAIIVEPIQGAGGVIVPPQGYMKKVREICNQYGLLMIADEVITGFGRTGKWFGMQREDVVPDIMTVAKGITSGYIPLGGVVISEKLHREMVDLSDQSKVFAHGFTYSGHPTACAVAMKNIEIMEEEKLPENAYNLEGFFREGLEAIKESSPIVGNVMSRGLIASLEFVQDKDSKKAFDPSAQVAQRVFESALKRGLITRAIAIDHTDIIAMCPPLNITKEQISDLLQILEDSVQEVSKKLSVEKV</sequence>
<dbReference type="PIRSF" id="PIRSF000521">
    <property type="entry name" value="Transaminase_4ab_Lys_Orn"/>
    <property type="match status" value="1"/>
</dbReference>
<accession>A0ABW4KIV8</accession>
<evidence type="ECO:0000256" key="3">
    <source>
        <dbReference type="RuleBase" id="RU003560"/>
    </source>
</evidence>
<evidence type="ECO:0000256" key="1">
    <source>
        <dbReference type="ARBA" id="ARBA00008954"/>
    </source>
</evidence>
<comment type="caution">
    <text evidence="4">The sequence shown here is derived from an EMBL/GenBank/DDBJ whole genome shotgun (WGS) entry which is preliminary data.</text>
</comment>
<gene>
    <name evidence="4" type="ORF">ACFSCZ_11915</name>
</gene>
<dbReference type="SUPFAM" id="SSF53383">
    <property type="entry name" value="PLP-dependent transferases"/>
    <property type="match status" value="1"/>
</dbReference>
<dbReference type="RefSeq" id="WP_380774155.1">
    <property type="nucleotide sequence ID" value="NZ_JBHUEO010000032.1"/>
</dbReference>
<name>A0ABW4KIV8_9BACI</name>
<comment type="similarity">
    <text evidence="1 3">Belongs to the class-III pyridoxal-phosphate-dependent aminotransferase family.</text>
</comment>
<dbReference type="Gene3D" id="3.90.1150.10">
    <property type="entry name" value="Aspartate Aminotransferase, domain 1"/>
    <property type="match status" value="1"/>
</dbReference>
<evidence type="ECO:0000256" key="2">
    <source>
        <dbReference type="ARBA" id="ARBA00022898"/>
    </source>
</evidence>
<keyword evidence="5" id="KW-1185">Reference proteome</keyword>
<dbReference type="CDD" id="cd00610">
    <property type="entry name" value="OAT_like"/>
    <property type="match status" value="1"/>
</dbReference>
<organism evidence="4 5">
    <name type="scientific">Siminovitchia sediminis</name>
    <dbReference type="NCBI Taxonomy" id="1274353"/>
    <lineage>
        <taxon>Bacteria</taxon>
        <taxon>Bacillati</taxon>
        <taxon>Bacillota</taxon>
        <taxon>Bacilli</taxon>
        <taxon>Bacillales</taxon>
        <taxon>Bacillaceae</taxon>
        <taxon>Siminovitchia</taxon>
    </lineage>
</organism>
<keyword evidence="4" id="KW-0808">Transferase</keyword>
<evidence type="ECO:0000313" key="4">
    <source>
        <dbReference type="EMBL" id="MFD1707433.1"/>
    </source>
</evidence>
<dbReference type="Gene3D" id="3.40.640.10">
    <property type="entry name" value="Type I PLP-dependent aspartate aminotransferase-like (Major domain)"/>
    <property type="match status" value="1"/>
</dbReference>
<evidence type="ECO:0000313" key="5">
    <source>
        <dbReference type="Proteomes" id="UP001597301"/>
    </source>
</evidence>
<dbReference type="InterPro" id="IPR015424">
    <property type="entry name" value="PyrdxlP-dep_Trfase"/>
</dbReference>
<keyword evidence="2 3" id="KW-0663">Pyridoxal phosphate</keyword>
<dbReference type="InterPro" id="IPR015422">
    <property type="entry name" value="PyrdxlP-dep_Trfase_small"/>
</dbReference>
<dbReference type="InterPro" id="IPR049704">
    <property type="entry name" value="Aminotrans_3_PPA_site"/>
</dbReference>
<proteinExistence type="inferred from homology"/>